<feature type="binding site" evidence="5">
    <location>
        <position position="106"/>
    </location>
    <ligand>
        <name>a divalent metal cation</name>
        <dbReference type="ChEBI" id="CHEBI:60240"/>
        <label>1</label>
    </ligand>
</feature>
<dbReference type="EMBL" id="AZHO01000007">
    <property type="protein sequence ID" value="KMT60474.1"/>
    <property type="molecule type" value="Genomic_DNA"/>
</dbReference>
<dbReference type="PATRIC" id="fig|1430899.3.peg.626"/>
<name>A0A0J8GHK9_9LIST</name>
<organism evidence="6 7">
    <name type="scientific">Listeria fleischmannii 1991</name>
    <dbReference type="NCBI Taxonomy" id="1430899"/>
    <lineage>
        <taxon>Bacteria</taxon>
        <taxon>Bacillati</taxon>
        <taxon>Bacillota</taxon>
        <taxon>Bacilli</taxon>
        <taxon>Bacillales</taxon>
        <taxon>Listeriaceae</taxon>
        <taxon>Listeria</taxon>
    </lineage>
</organism>
<dbReference type="PIRSF" id="PIRSF037489">
    <property type="entry name" value="UCP037489_NIF3_YqfO"/>
    <property type="match status" value="1"/>
</dbReference>
<feature type="binding site" evidence="5">
    <location>
        <position position="67"/>
    </location>
    <ligand>
        <name>a divalent metal cation</name>
        <dbReference type="ChEBI" id="CHEBI:60240"/>
        <label>1</label>
    </ligand>
</feature>
<dbReference type="GO" id="GO:0046872">
    <property type="term" value="F:metal ion binding"/>
    <property type="evidence" value="ECO:0007669"/>
    <property type="project" value="UniProtKB-UniRule"/>
</dbReference>
<evidence type="ECO:0000256" key="5">
    <source>
        <dbReference type="PIRSR" id="PIRSR602678-1"/>
    </source>
</evidence>
<proteinExistence type="inferred from homology"/>
<dbReference type="PANTHER" id="PTHR13799:SF14">
    <property type="entry name" value="GTP CYCLOHYDROLASE 1 TYPE 2 HOMOLOG"/>
    <property type="match status" value="1"/>
</dbReference>
<evidence type="ECO:0000313" key="7">
    <source>
        <dbReference type="Proteomes" id="UP000052258"/>
    </source>
</evidence>
<feature type="binding site" evidence="5">
    <location>
        <position position="333"/>
    </location>
    <ligand>
        <name>a divalent metal cation</name>
        <dbReference type="ChEBI" id="CHEBI:60240"/>
        <label>1</label>
    </ligand>
</feature>
<dbReference type="AlphaFoldDB" id="A0A0J8GHK9"/>
<dbReference type="Proteomes" id="UP000052258">
    <property type="component" value="Unassembled WGS sequence"/>
</dbReference>
<dbReference type="InterPro" id="IPR015867">
    <property type="entry name" value="N-reg_PII/ATP_PRibTrfase_C"/>
</dbReference>
<evidence type="ECO:0000256" key="1">
    <source>
        <dbReference type="ARBA" id="ARBA00006964"/>
    </source>
</evidence>
<keyword evidence="7" id="KW-1185">Reference proteome</keyword>
<dbReference type="FunFam" id="3.30.70.120:FF:000006">
    <property type="entry name" value="GTP cyclohydrolase 1 type 2 homolog"/>
    <property type="match status" value="1"/>
</dbReference>
<dbReference type="NCBIfam" id="TIGR00486">
    <property type="entry name" value="YbgI_SA1388"/>
    <property type="match status" value="1"/>
</dbReference>
<feature type="binding site" evidence="5">
    <location>
        <position position="68"/>
    </location>
    <ligand>
        <name>a divalent metal cation</name>
        <dbReference type="ChEBI" id="CHEBI:60240"/>
        <label>1</label>
    </ligand>
</feature>
<comment type="caution">
    <text evidence="6">The sequence shown here is derived from an EMBL/GenBank/DDBJ whole genome shotgun (WGS) entry which is preliminary data.</text>
</comment>
<evidence type="ECO:0000256" key="4">
    <source>
        <dbReference type="PIRNR" id="PIRNR037489"/>
    </source>
</evidence>
<sequence>MKVANGYEFVAMLEEIAPKKLAMENDPIGLQIGDLSKKVRKVMFTLDVLEEVVEEAVRKNVDMIIAHHPFLFRPLKKIDMTTTEGRMIRKLIKHDIIVYAAHTNLDIADGGVNDILAKLLALQNTTWIVPTHTENYMKIAVYVPEDSVEHVRLALMQNGAGKLGAEYEECSFRTYGTGEFKPSKKANPTIGEKGELTSVGEVKLEAIVPHSVADKVLKAVRIAHPYEEPAIDLIHLQNLKEQKGLGRIGTLKKEKSIEAFIEDLKGALAIDHVRFIGDPSKIVKKVAIIGGDGNKFIHDVKRSGADVYVTGDIYYHTGHDLLAIDLPTIDAGHNIEKVMKSYLKNVFEERAENLKYEAEFIVSEVHTDPFTFL</sequence>
<dbReference type="Gene3D" id="3.30.70.120">
    <property type="match status" value="1"/>
</dbReference>
<dbReference type="InterPro" id="IPR002678">
    <property type="entry name" value="DUF34/NIF3"/>
</dbReference>
<feature type="binding site" evidence="5">
    <location>
        <position position="336"/>
    </location>
    <ligand>
        <name>a divalent metal cation</name>
        <dbReference type="ChEBI" id="CHEBI:60240"/>
        <label>1</label>
    </ligand>
</feature>
<dbReference type="GO" id="GO:0005737">
    <property type="term" value="C:cytoplasm"/>
    <property type="evidence" value="ECO:0007669"/>
    <property type="project" value="TreeGrafter"/>
</dbReference>
<dbReference type="SUPFAM" id="SSF102705">
    <property type="entry name" value="NIF3 (NGG1p interacting factor 3)-like"/>
    <property type="match status" value="1"/>
</dbReference>
<protein>
    <recommendedName>
        <fullName evidence="2 4">GTP cyclohydrolase 1 type 2 homolog</fullName>
    </recommendedName>
</protein>
<gene>
    <name evidence="6" type="ORF">X560_0602</name>
</gene>
<dbReference type="InterPro" id="IPR017221">
    <property type="entry name" value="DUF34/NIF3_bac"/>
</dbReference>
<dbReference type="PANTHER" id="PTHR13799">
    <property type="entry name" value="NGG1 INTERACTING FACTOR 3"/>
    <property type="match status" value="1"/>
</dbReference>
<dbReference type="OrthoDB" id="9792792at2"/>
<dbReference type="FunFam" id="3.40.1390.30:FF:000001">
    <property type="entry name" value="GTP cyclohydrolase 1 type 2"/>
    <property type="match status" value="1"/>
</dbReference>
<comment type="similarity">
    <text evidence="1 4">Belongs to the GTP cyclohydrolase I type 2/NIF3 family.</text>
</comment>
<dbReference type="Pfam" id="PF01784">
    <property type="entry name" value="DUF34_NIF3"/>
    <property type="match status" value="1"/>
</dbReference>
<evidence type="ECO:0000256" key="3">
    <source>
        <dbReference type="ARBA" id="ARBA00022723"/>
    </source>
</evidence>
<evidence type="ECO:0000256" key="2">
    <source>
        <dbReference type="ARBA" id="ARBA00022112"/>
    </source>
</evidence>
<reference evidence="6 7" key="1">
    <citation type="journal article" date="2015" name="Genome Biol. Evol.">
        <title>Comparative Genomics of Listeria Sensu Lato: Genus-Wide Differences in Evolutionary Dynamics and the Progressive Gain of Complex, Potentially Pathogenicity-Related Traits through Lateral Gene Transfer.</title>
        <authorList>
            <person name="Chiara M."/>
            <person name="Caruso M."/>
            <person name="D'Erchia A.M."/>
            <person name="Manzari C."/>
            <person name="Fraccalvieri R."/>
            <person name="Goffredo E."/>
            <person name="Latorre L."/>
            <person name="Miccolupo A."/>
            <person name="Padalino I."/>
            <person name="Santagada G."/>
            <person name="Chiocco D."/>
            <person name="Pesole G."/>
            <person name="Horner D.S."/>
            <person name="Parisi A."/>
        </authorList>
    </citation>
    <scope>NUCLEOTIDE SEQUENCE [LARGE SCALE GENOMIC DNA]</scope>
    <source>
        <strain evidence="6 7">1991</strain>
    </source>
</reference>
<dbReference type="RefSeq" id="WP_007475759.1">
    <property type="nucleotide sequence ID" value="NZ_KQ130610.1"/>
</dbReference>
<keyword evidence="3 4" id="KW-0479">Metal-binding</keyword>
<accession>A0A0J8GHK9</accession>
<evidence type="ECO:0000313" key="6">
    <source>
        <dbReference type="EMBL" id="KMT60474.1"/>
    </source>
</evidence>
<dbReference type="Gene3D" id="3.40.1390.30">
    <property type="entry name" value="NIF3 (NGG1p interacting factor 3)-like"/>
    <property type="match status" value="1"/>
</dbReference>
<dbReference type="InterPro" id="IPR036069">
    <property type="entry name" value="DUF34/NIF3_sf"/>
</dbReference>